<protein>
    <submittedName>
        <fullName evidence="1">Uncharacterized protein</fullName>
    </submittedName>
</protein>
<keyword evidence="2" id="KW-1185">Reference proteome</keyword>
<reference evidence="2" key="1">
    <citation type="journal article" date="2011" name="PLoS Genet.">
        <title>Genomic analysis of the necrotrophic fungal pathogens Sclerotinia sclerotiorum and Botrytis cinerea.</title>
        <authorList>
            <person name="Amselem J."/>
            <person name="Cuomo C.A."/>
            <person name="van Kan J.A."/>
            <person name="Viaud M."/>
            <person name="Benito E.P."/>
            <person name="Couloux A."/>
            <person name="Coutinho P.M."/>
            <person name="de Vries R.P."/>
            <person name="Dyer P.S."/>
            <person name="Fillinger S."/>
            <person name="Fournier E."/>
            <person name="Gout L."/>
            <person name="Hahn M."/>
            <person name="Kohn L."/>
            <person name="Lapalu N."/>
            <person name="Plummer K.M."/>
            <person name="Pradier J.M."/>
            <person name="Quevillon E."/>
            <person name="Sharon A."/>
            <person name="Simon A."/>
            <person name="ten Have A."/>
            <person name="Tudzynski B."/>
            <person name="Tudzynski P."/>
            <person name="Wincker P."/>
            <person name="Andrew M."/>
            <person name="Anthouard V."/>
            <person name="Beever R.E."/>
            <person name="Beffa R."/>
            <person name="Benoit I."/>
            <person name="Bouzid O."/>
            <person name="Brault B."/>
            <person name="Chen Z."/>
            <person name="Choquer M."/>
            <person name="Collemare J."/>
            <person name="Cotton P."/>
            <person name="Danchin E.G."/>
            <person name="Da Silva C."/>
            <person name="Gautier A."/>
            <person name="Giraud C."/>
            <person name="Giraud T."/>
            <person name="Gonzalez C."/>
            <person name="Grossetete S."/>
            <person name="Guldener U."/>
            <person name="Henrissat B."/>
            <person name="Howlett B.J."/>
            <person name="Kodira C."/>
            <person name="Kretschmer M."/>
            <person name="Lappartient A."/>
            <person name="Leroch M."/>
            <person name="Levis C."/>
            <person name="Mauceli E."/>
            <person name="Neuveglise C."/>
            <person name="Oeser B."/>
            <person name="Pearson M."/>
            <person name="Poulain J."/>
            <person name="Poussereau N."/>
            <person name="Quesneville H."/>
            <person name="Rascle C."/>
            <person name="Schumacher J."/>
            <person name="Segurens B."/>
            <person name="Sexton A."/>
            <person name="Silva E."/>
            <person name="Sirven C."/>
            <person name="Soanes D.M."/>
            <person name="Talbot N.J."/>
            <person name="Templeton M."/>
            <person name="Yandava C."/>
            <person name="Yarden O."/>
            <person name="Zeng Q."/>
            <person name="Rollins J.A."/>
            <person name="Lebrun M.H."/>
            <person name="Dickman M."/>
        </authorList>
    </citation>
    <scope>NUCLEOTIDE SEQUENCE [LARGE SCALE GENOMIC DNA]</scope>
    <source>
        <strain evidence="2">ATCC 18683 / 1980 / Ss-1</strain>
    </source>
</reference>
<dbReference type="EMBL" id="CH476633">
    <property type="protein sequence ID" value="EDN93464.1"/>
    <property type="molecule type" value="Genomic_DNA"/>
</dbReference>
<sequence>MAISEIKFYGKLNCPLTIVMSLWKHIRLLSGHHSPLEDSKITEVFRDPQISYTSVSLENGQRGKLLSNWKILVIEGQNFIMEYIF</sequence>
<proteinExistence type="predicted"/>
<evidence type="ECO:0000313" key="2">
    <source>
        <dbReference type="Proteomes" id="UP000001312"/>
    </source>
</evidence>
<dbReference type="KEGG" id="ssl:SS1G_09330"/>
<evidence type="ECO:0000313" key="1">
    <source>
        <dbReference type="EMBL" id="EDN93464.1"/>
    </source>
</evidence>
<name>A7EVH2_SCLS1</name>
<accession>A7EVH2</accession>
<gene>
    <name evidence="1" type="ORF">SS1G_09330</name>
</gene>
<dbReference type="HOGENOM" id="CLU_2514001_0_0_1"/>
<dbReference type="GeneID" id="5485646"/>
<dbReference type="InParanoid" id="A7EVH2"/>
<organism evidence="1 2">
    <name type="scientific">Sclerotinia sclerotiorum (strain ATCC 18683 / 1980 / Ss-1)</name>
    <name type="common">White mold</name>
    <name type="synonym">Whetzelinia sclerotiorum</name>
    <dbReference type="NCBI Taxonomy" id="665079"/>
    <lineage>
        <taxon>Eukaryota</taxon>
        <taxon>Fungi</taxon>
        <taxon>Dikarya</taxon>
        <taxon>Ascomycota</taxon>
        <taxon>Pezizomycotina</taxon>
        <taxon>Leotiomycetes</taxon>
        <taxon>Helotiales</taxon>
        <taxon>Sclerotiniaceae</taxon>
        <taxon>Sclerotinia</taxon>
    </lineage>
</organism>
<dbReference type="RefSeq" id="XP_001589609.1">
    <property type="nucleotide sequence ID" value="XM_001589559.1"/>
</dbReference>
<dbReference type="AlphaFoldDB" id="A7EVH2"/>
<dbReference type="Proteomes" id="UP000001312">
    <property type="component" value="Unassembled WGS sequence"/>
</dbReference>